<gene>
    <name evidence="2" type="ORF">MNBD_UNCLBAC01-1584</name>
</gene>
<feature type="transmembrane region" description="Helical" evidence="1">
    <location>
        <begin position="118"/>
        <end position="139"/>
    </location>
</feature>
<keyword evidence="1" id="KW-0812">Transmembrane</keyword>
<evidence type="ECO:0000313" key="2">
    <source>
        <dbReference type="EMBL" id="VAX38283.1"/>
    </source>
</evidence>
<sequence>MNITKLKKTKGQVSLILMLVVAIALIFYAVSLNLGRVSQIKTLTTTASNQAASQLGSQMASYAQSIIETTLGGATRKCGWTGVMAAIITIIIIIIILVVCIYSVGTACAVAGQTGAQVIAALWFALIVASVALMLQLAVVQPGITEMWNDIRTKTMTISENFLDTGLATGLQGVVTDQKLVPDLYDLDQDGVFGFFGAIEKDKIGRFALYYTDRLKKIKPAGTKQAIKDFVSGLEDFVYKDSVIDDPTDWGIFRAATCFAGAEGIACCIPKYALSLSRSNPAQADVETEEESDSLGGSIIVPIAYRPAACGDMAGKTWEEHCGEYSPYFYPNVGDDGYPWMYDPQLEDDSENKPGNLGDDPNVRLADIMRTMSFREQLGVDDENDRYYKDPAAPNFVAPGIGYQMRHVDAGEPDEFQLEDTSGYYPDPPEKKSGIFPFFYKIRDWGVDLVDRDPTVIEQEEHCYWSDDVYDADCPATLDPLPAELALNPLTLPRAPSALNPNPFVDDILDNLGGPPLAPDRVVVPEGILAKPDALGDWGCVEESLDAGADPTDGFWRAGADRYCAQKKTIKLDPAAVGVTTEDGKNMFVYAYADGCPKHTTDGSGDYSKFCEDPADPAKGLNAVTRDCECSEVNPNTQNTLWHDDVLDDWVYGLKAFIEDAKVFINMSDGSSTVEALHASFREWYPDAAEWIERGSDGGLADFGVNCCGETGICNKVNNPAGTCYAEDGQLWVWLDQMKEVVDRLTVWKMETSYEGGACTGATAVWCTPPAQGSANTYGINECAGVSPSEVPTFDINGNGMRGDMEDVVACLDWNVNDAVTFLDLSTATGNAEKFAACLADCGVEKCQELPRSLVPGFAATLPFDVVVSCADVAPGGFLDLLSQSEREAQNQVEKFRVRRDFLAERLNEISRMVGTGNRVDEVTDPTGILTTAVQEFNDFLTCDDLTGPLGVGPPDGKPDGVACQLIEARIALDDPSTEKLPSQVIYGWQDEPKGGRAQGYWHIVRVDARTPNHCDNACGSGGGSDPAWPRVKTYTKNWKTKRCYQIENTSGMVKVRVTRFDEELDKSRLKFPGGQRIWDFLSYHPKRTSSLTASQKNLTALYGQCSGLMLKAPTEVVPGYFKGAFIMSKRINDGSADDNNNCWRRANELLTIGVTSESCAQYFLGGGGDMAMQFVDCPANF</sequence>
<feature type="transmembrane region" description="Helical" evidence="1">
    <location>
        <begin position="12"/>
        <end position="30"/>
    </location>
</feature>
<proteinExistence type="predicted"/>
<accession>A0A3B1DN65</accession>
<organism evidence="2">
    <name type="scientific">hydrothermal vent metagenome</name>
    <dbReference type="NCBI Taxonomy" id="652676"/>
    <lineage>
        <taxon>unclassified sequences</taxon>
        <taxon>metagenomes</taxon>
        <taxon>ecological metagenomes</taxon>
    </lineage>
</organism>
<name>A0A3B1DN65_9ZZZZ</name>
<protein>
    <submittedName>
        <fullName evidence="2">Uncharacterized protein</fullName>
    </submittedName>
</protein>
<feature type="transmembrane region" description="Helical" evidence="1">
    <location>
        <begin position="83"/>
        <end position="111"/>
    </location>
</feature>
<keyword evidence="1" id="KW-0472">Membrane</keyword>
<reference evidence="2" key="1">
    <citation type="submission" date="2018-06" db="EMBL/GenBank/DDBJ databases">
        <authorList>
            <person name="Zhirakovskaya E."/>
        </authorList>
    </citation>
    <scope>NUCLEOTIDE SEQUENCE</scope>
</reference>
<dbReference type="AlphaFoldDB" id="A0A3B1DN65"/>
<dbReference type="EMBL" id="UOGJ01000154">
    <property type="protein sequence ID" value="VAX38283.1"/>
    <property type="molecule type" value="Genomic_DNA"/>
</dbReference>
<evidence type="ECO:0000256" key="1">
    <source>
        <dbReference type="SAM" id="Phobius"/>
    </source>
</evidence>
<keyword evidence="1" id="KW-1133">Transmembrane helix</keyword>